<dbReference type="EMBL" id="VUNB01000001">
    <property type="protein sequence ID" value="MST68070.1"/>
    <property type="molecule type" value="Genomic_DNA"/>
</dbReference>
<comment type="caution">
    <text evidence="2">The sequence shown here is derived from an EMBL/GenBank/DDBJ whole genome shotgun (WGS) entry which is preliminary data.</text>
</comment>
<dbReference type="Gene3D" id="2.30.130.30">
    <property type="entry name" value="Hypothetical protein"/>
    <property type="match status" value="1"/>
</dbReference>
<dbReference type="InterPro" id="IPR007374">
    <property type="entry name" value="ASCH_domain"/>
</dbReference>
<reference evidence="2" key="1">
    <citation type="submission" date="2019-09" db="EMBL/GenBank/DDBJ databases">
        <title>In-depth cultivation of the pig gut microbiome towards novel bacterial diversity and tailored functional studies.</title>
        <authorList>
            <person name="Wylensek D."/>
            <person name="Hitch T.C.A."/>
            <person name="Clavel T."/>
        </authorList>
    </citation>
    <scope>NUCLEOTIDE SEQUENCE</scope>
    <source>
        <strain evidence="2">RF-744-FAT-WT-3</strain>
    </source>
</reference>
<dbReference type="AlphaFoldDB" id="A0A6A8M5V5"/>
<protein>
    <submittedName>
        <fullName evidence="2">ASCH domain-containing protein</fullName>
    </submittedName>
</protein>
<dbReference type="Pfam" id="PF04266">
    <property type="entry name" value="ASCH"/>
    <property type="match status" value="1"/>
</dbReference>
<accession>A0A6A8M5V5</accession>
<dbReference type="RefSeq" id="WP_154571550.1">
    <property type="nucleotide sequence ID" value="NZ_VUNB01000001.1"/>
</dbReference>
<dbReference type="SUPFAM" id="SSF88697">
    <property type="entry name" value="PUA domain-like"/>
    <property type="match status" value="1"/>
</dbReference>
<evidence type="ECO:0000259" key="1">
    <source>
        <dbReference type="Pfam" id="PF04266"/>
    </source>
</evidence>
<gene>
    <name evidence="2" type="ORF">FYJ66_00375</name>
</gene>
<organism evidence="2">
    <name type="scientific">Baileyella intestinalis</name>
    <dbReference type="NCBI Taxonomy" id="2606709"/>
    <lineage>
        <taxon>Bacteria</taxon>
        <taxon>Bacillati</taxon>
        <taxon>Bacillota</taxon>
        <taxon>Clostridia</taxon>
        <taxon>Peptostreptococcales</taxon>
        <taxon>Anaerovoracaceae</taxon>
        <taxon>Baileyella</taxon>
    </lineage>
</organism>
<sequence>MKALSLNADFAMLVLLGKKTIECRTWRTNYRGDILVCANAKKIKGTIPGHGLCVVKLADIRPFKRSDCKAACMHRWKRPEKAFAWILEDIRPIEPIPIKGRLSLFEVDVTPVFLPRTCDITDEEADAIVWSELHREDNYPSYWD</sequence>
<evidence type="ECO:0000313" key="2">
    <source>
        <dbReference type="EMBL" id="MST68070.1"/>
    </source>
</evidence>
<feature type="domain" description="ASCH" evidence="1">
    <location>
        <begin position="4"/>
        <end position="77"/>
    </location>
</feature>
<proteinExistence type="predicted"/>
<dbReference type="InterPro" id="IPR015947">
    <property type="entry name" value="PUA-like_sf"/>
</dbReference>
<name>A0A6A8M5V5_9FIRM</name>